<keyword evidence="4 6" id="KW-1133">Transmembrane helix</keyword>
<feature type="transmembrane region" description="Helical" evidence="6">
    <location>
        <begin position="140"/>
        <end position="158"/>
    </location>
</feature>
<evidence type="ECO:0000313" key="8">
    <source>
        <dbReference type="Proteomes" id="UP000019442"/>
    </source>
</evidence>
<dbReference type="GO" id="GO:0016811">
    <property type="term" value="F:hydrolase activity, acting on carbon-nitrogen (but not peptide) bonds, in linear amides"/>
    <property type="evidence" value="ECO:0007669"/>
    <property type="project" value="InterPro"/>
</dbReference>
<dbReference type="Pfam" id="PF05875">
    <property type="entry name" value="Ceramidase"/>
    <property type="match status" value="1"/>
</dbReference>
<evidence type="ECO:0000256" key="2">
    <source>
        <dbReference type="ARBA" id="ARBA00022692"/>
    </source>
</evidence>
<organism evidence="7 8">
    <name type="scientific">Ectothiorhodospira haloalkaliphila</name>
    <dbReference type="NCBI Taxonomy" id="421628"/>
    <lineage>
        <taxon>Bacteria</taxon>
        <taxon>Pseudomonadati</taxon>
        <taxon>Pseudomonadota</taxon>
        <taxon>Gammaproteobacteria</taxon>
        <taxon>Chromatiales</taxon>
        <taxon>Ectothiorhodospiraceae</taxon>
        <taxon>Ectothiorhodospira</taxon>
    </lineage>
</organism>
<feature type="transmembrane region" description="Helical" evidence="6">
    <location>
        <begin position="81"/>
        <end position="103"/>
    </location>
</feature>
<dbReference type="KEGG" id="hhc:M911_04950"/>
<comment type="subcellular location">
    <subcellularLocation>
        <location evidence="1">Membrane</location>
        <topology evidence="1">Multi-pass membrane protein</topology>
    </subcellularLocation>
</comment>
<name>W8KSW0_9GAMM</name>
<dbReference type="InterPro" id="IPR008901">
    <property type="entry name" value="ACER"/>
</dbReference>
<evidence type="ECO:0000313" key="7">
    <source>
        <dbReference type="EMBL" id="AHK78631.1"/>
    </source>
</evidence>
<feature type="transmembrane region" description="Helical" evidence="6">
    <location>
        <begin position="198"/>
        <end position="214"/>
    </location>
</feature>
<dbReference type="Proteomes" id="UP000019442">
    <property type="component" value="Chromosome"/>
</dbReference>
<dbReference type="AlphaFoldDB" id="W8KSW0"/>
<dbReference type="PANTHER" id="PTHR34368">
    <property type="entry name" value="OS01G0962200 PROTEIN"/>
    <property type="match status" value="1"/>
</dbReference>
<dbReference type="GO" id="GO:0016020">
    <property type="term" value="C:membrane"/>
    <property type="evidence" value="ECO:0007669"/>
    <property type="project" value="UniProtKB-SubCell"/>
</dbReference>
<feature type="transmembrane region" description="Helical" evidence="6">
    <location>
        <begin position="47"/>
        <end position="69"/>
    </location>
</feature>
<keyword evidence="3" id="KW-0378">Hydrolase</keyword>
<keyword evidence="5 6" id="KW-0472">Membrane</keyword>
<sequence>MRMHWQTGLLLAVTLLVLLGVLALPPLPQPESYHDFAADGAWLGIPNVADVVSNLAFVWVGLLGVIWVTRHPHRFREAHQYWPYLTFFGAVILVGIGSAYYHWAPDHGRLFWDRLAMSLAFMAILAAILSDRVGACRGTVVLPALLLVGALGAIHWYWSELQGTGDLRLYMLTQALPLVLGPLMVLLHPSIYTRDKDLPVAVVWYLLALGADRLDHPIHDLTGGLLSGHTLKHLLAALSVYWILRMLRRRQWRPRA</sequence>
<feature type="transmembrane region" description="Helical" evidence="6">
    <location>
        <begin position="170"/>
        <end position="191"/>
    </location>
</feature>
<dbReference type="OrthoDB" id="6088058at2"/>
<evidence type="ECO:0000256" key="6">
    <source>
        <dbReference type="SAM" id="Phobius"/>
    </source>
</evidence>
<dbReference type="RefSeq" id="WP_025281005.1">
    <property type="nucleotide sequence ID" value="NZ_CP007268.1"/>
</dbReference>
<evidence type="ECO:0000256" key="1">
    <source>
        <dbReference type="ARBA" id="ARBA00004141"/>
    </source>
</evidence>
<dbReference type="HOGENOM" id="CLU_056090_1_0_6"/>
<evidence type="ECO:0000256" key="3">
    <source>
        <dbReference type="ARBA" id="ARBA00022801"/>
    </source>
</evidence>
<dbReference type="EMBL" id="CP007268">
    <property type="protein sequence ID" value="AHK78631.1"/>
    <property type="molecule type" value="Genomic_DNA"/>
</dbReference>
<keyword evidence="8" id="KW-1185">Reference proteome</keyword>
<proteinExistence type="predicted"/>
<dbReference type="GO" id="GO:0006672">
    <property type="term" value="P:ceramide metabolic process"/>
    <property type="evidence" value="ECO:0007669"/>
    <property type="project" value="InterPro"/>
</dbReference>
<protein>
    <recommendedName>
        <fullName evidence="9">Alkaline phytoceramidase</fullName>
    </recommendedName>
</protein>
<dbReference type="PANTHER" id="PTHR34368:SF1">
    <property type="entry name" value="OS01G0962200 PROTEIN"/>
    <property type="match status" value="1"/>
</dbReference>
<evidence type="ECO:0000256" key="5">
    <source>
        <dbReference type="ARBA" id="ARBA00023136"/>
    </source>
</evidence>
<evidence type="ECO:0000256" key="4">
    <source>
        <dbReference type="ARBA" id="ARBA00022989"/>
    </source>
</evidence>
<feature type="transmembrane region" description="Helical" evidence="6">
    <location>
        <begin position="115"/>
        <end position="133"/>
    </location>
</feature>
<gene>
    <name evidence="7" type="ORF">M911_04950</name>
</gene>
<keyword evidence="2 6" id="KW-0812">Transmembrane</keyword>
<reference evidence="7 8" key="1">
    <citation type="journal article" date="2014" name="J Genomics">
        <title>Draft Genome Sequence of the Extremely Halophilic Phototrophic Purple Sulfur Bacterium Halorhodospira halochloris.</title>
        <authorList>
            <person name="Singh K.S."/>
            <person name="Kirksey J."/>
            <person name="Hoff W.D."/>
            <person name="Deole R."/>
        </authorList>
    </citation>
    <scope>NUCLEOTIDE SEQUENCE [LARGE SCALE GENOMIC DNA]</scope>
    <source>
        <strain evidence="7 8">A</strain>
    </source>
</reference>
<accession>W8KSW0</accession>
<reference evidence="8" key="2">
    <citation type="submission" date="2014-02" db="EMBL/GenBank/DDBJ databases">
        <title>Draft Genome Sequence of extremely halophilic bacteria Halorhodospira halochloris.</title>
        <authorList>
            <person name="Singh K.S."/>
        </authorList>
    </citation>
    <scope>NUCLEOTIDE SEQUENCE [LARGE SCALE GENOMIC DNA]</scope>
    <source>
        <strain evidence="8">A</strain>
    </source>
</reference>
<dbReference type="PATRIC" id="fig|1354791.3.peg.1432"/>
<feature type="transmembrane region" description="Helical" evidence="6">
    <location>
        <begin position="226"/>
        <end position="244"/>
    </location>
</feature>
<evidence type="ECO:0008006" key="9">
    <source>
        <dbReference type="Google" id="ProtNLM"/>
    </source>
</evidence>